<dbReference type="RefSeq" id="WP_215999267.1">
    <property type="nucleotide sequence ID" value="NZ_JAUFQI010000001.1"/>
</dbReference>
<evidence type="ECO:0000313" key="1">
    <source>
        <dbReference type="EMBL" id="MFC3702791.1"/>
    </source>
</evidence>
<gene>
    <name evidence="1" type="ORF">ACFOND_14210</name>
</gene>
<keyword evidence="2" id="KW-1185">Reference proteome</keyword>
<accession>A0ABV7WU22</accession>
<evidence type="ECO:0000313" key="2">
    <source>
        <dbReference type="Proteomes" id="UP001595710"/>
    </source>
</evidence>
<sequence>MSIIYRDTIKQYIDIIQASEIQSDPWFKLKTLLESDTIGISTEQYITYFFAPRIVPFLNRIFGGKAAGEFDPDWQEQVNSKEVIEKLGNSNLVQPNKVVNLDIQSEIKLFSLKSMIETYVTEKGYQIGLKKGHYMSIMISIDLIVVISLEGLSTIKNGISTFDVYLLNEPLHKGLVNIRRNYPLAVHLNSVTPFKLHRSPSILFSFNNVDQFKDRITSIFEYVIPSLASLSWYSRFLALSKLN</sequence>
<organism evidence="1 2">
    <name type="scientific">Reinekea marina</name>
    <dbReference type="NCBI Taxonomy" id="1310421"/>
    <lineage>
        <taxon>Bacteria</taxon>
        <taxon>Pseudomonadati</taxon>
        <taxon>Pseudomonadota</taxon>
        <taxon>Gammaproteobacteria</taxon>
        <taxon>Oceanospirillales</taxon>
        <taxon>Saccharospirillaceae</taxon>
        <taxon>Reinekea</taxon>
    </lineage>
</organism>
<dbReference type="EMBL" id="JBHRYN010000021">
    <property type="protein sequence ID" value="MFC3702791.1"/>
    <property type="molecule type" value="Genomic_DNA"/>
</dbReference>
<comment type="caution">
    <text evidence="1">The sequence shown here is derived from an EMBL/GenBank/DDBJ whole genome shotgun (WGS) entry which is preliminary data.</text>
</comment>
<dbReference type="Proteomes" id="UP001595710">
    <property type="component" value="Unassembled WGS sequence"/>
</dbReference>
<proteinExistence type="predicted"/>
<protein>
    <submittedName>
        <fullName evidence="1">Uncharacterized protein</fullName>
    </submittedName>
</protein>
<reference evidence="2" key="1">
    <citation type="journal article" date="2019" name="Int. J. Syst. Evol. Microbiol.">
        <title>The Global Catalogue of Microorganisms (GCM) 10K type strain sequencing project: providing services to taxonomists for standard genome sequencing and annotation.</title>
        <authorList>
            <consortium name="The Broad Institute Genomics Platform"/>
            <consortium name="The Broad Institute Genome Sequencing Center for Infectious Disease"/>
            <person name="Wu L."/>
            <person name="Ma J."/>
        </authorList>
    </citation>
    <scope>NUCLEOTIDE SEQUENCE [LARGE SCALE GENOMIC DNA]</scope>
    <source>
        <strain evidence="2">CECT 8288</strain>
    </source>
</reference>
<name>A0ABV7WU22_9GAMM</name>